<evidence type="ECO:0000313" key="2">
    <source>
        <dbReference type="Proteomes" id="UP000095751"/>
    </source>
</evidence>
<dbReference type="InParanoid" id="A0A1E7EPI4"/>
<gene>
    <name evidence="1" type="ORF">FRACYDRAFT_250790</name>
</gene>
<reference evidence="1 2" key="1">
    <citation type="submission" date="2016-09" db="EMBL/GenBank/DDBJ databases">
        <title>Extensive genetic diversity and differential bi-allelic expression allows diatom success in the polar Southern Ocean.</title>
        <authorList>
            <consortium name="DOE Joint Genome Institute"/>
            <person name="Mock T."/>
            <person name="Otillar R.P."/>
            <person name="Strauss J."/>
            <person name="Dupont C."/>
            <person name="Frickenhaus S."/>
            <person name="Maumus F."/>
            <person name="Mcmullan M."/>
            <person name="Sanges R."/>
            <person name="Schmutz J."/>
            <person name="Toseland A."/>
            <person name="Valas R."/>
            <person name="Veluchamy A."/>
            <person name="Ward B.J."/>
            <person name="Allen A."/>
            <person name="Barry K."/>
            <person name="Falciatore A."/>
            <person name="Ferrante M."/>
            <person name="Fortunato A.E."/>
            <person name="Gloeckner G."/>
            <person name="Gruber A."/>
            <person name="Hipkin R."/>
            <person name="Janech M."/>
            <person name="Kroth P."/>
            <person name="Leese F."/>
            <person name="Lindquist E."/>
            <person name="Lyon B.R."/>
            <person name="Martin J."/>
            <person name="Mayer C."/>
            <person name="Parker M."/>
            <person name="Quesneville H."/>
            <person name="Raymond J."/>
            <person name="Uhlig C."/>
            <person name="Valentin K.U."/>
            <person name="Worden A.Z."/>
            <person name="Armbrust E.V."/>
            <person name="Bowler C."/>
            <person name="Green B."/>
            <person name="Moulton V."/>
            <person name="Van Oosterhout C."/>
            <person name="Grigoriev I."/>
        </authorList>
    </citation>
    <scope>NUCLEOTIDE SEQUENCE [LARGE SCALE GENOMIC DNA]</scope>
    <source>
        <strain evidence="1 2">CCMP1102</strain>
    </source>
</reference>
<evidence type="ECO:0000313" key="1">
    <source>
        <dbReference type="EMBL" id="OEU07764.1"/>
    </source>
</evidence>
<keyword evidence="2" id="KW-1185">Reference proteome</keyword>
<sequence>MAEGPKRVFDRDDPSKPHRNAQRCAIKFLHATAITENVALAAQVAMFMPTRKHTVTTIALAAPLMVGKKVHQSCGPKLHKHTVTTIALAAPLMVGKKVHQSCGQKLYFCPRTVVIALFV</sequence>
<name>A0A1E7EPI4_9STRA</name>
<organism evidence="1 2">
    <name type="scientific">Fragilariopsis cylindrus CCMP1102</name>
    <dbReference type="NCBI Taxonomy" id="635003"/>
    <lineage>
        <taxon>Eukaryota</taxon>
        <taxon>Sar</taxon>
        <taxon>Stramenopiles</taxon>
        <taxon>Ochrophyta</taxon>
        <taxon>Bacillariophyta</taxon>
        <taxon>Bacillariophyceae</taxon>
        <taxon>Bacillariophycidae</taxon>
        <taxon>Bacillariales</taxon>
        <taxon>Bacillariaceae</taxon>
        <taxon>Fragilariopsis</taxon>
    </lineage>
</organism>
<dbReference type="KEGG" id="fcy:FRACYDRAFT_250790"/>
<dbReference type="AlphaFoldDB" id="A0A1E7EPI4"/>
<dbReference type="EMBL" id="KV784384">
    <property type="protein sequence ID" value="OEU07764.1"/>
    <property type="molecule type" value="Genomic_DNA"/>
</dbReference>
<dbReference type="Proteomes" id="UP000095751">
    <property type="component" value="Unassembled WGS sequence"/>
</dbReference>
<protein>
    <submittedName>
        <fullName evidence="1">Uncharacterized protein</fullName>
    </submittedName>
</protein>
<proteinExistence type="predicted"/>
<accession>A0A1E7EPI4</accession>